<evidence type="ECO:0000313" key="2">
    <source>
        <dbReference type="Proteomes" id="UP000194265"/>
    </source>
</evidence>
<dbReference type="EMBL" id="CP018791">
    <property type="protein sequence ID" value="ARR02056.1"/>
    <property type="molecule type" value="Genomic_DNA"/>
</dbReference>
<dbReference type="AlphaFoldDB" id="A0A1X9T0U3"/>
<organism evidence="1 2">
    <name type="scientific">Campylobacter vicugnae</name>
    <dbReference type="NCBI Taxonomy" id="1660076"/>
    <lineage>
        <taxon>Bacteria</taxon>
        <taxon>Pseudomonadati</taxon>
        <taxon>Campylobacterota</taxon>
        <taxon>Epsilonproteobacteria</taxon>
        <taxon>Campylobacterales</taxon>
        <taxon>Campylobacteraceae</taxon>
        <taxon>Campylobacter</taxon>
    </lineage>
</organism>
<dbReference type="Proteomes" id="UP000194265">
    <property type="component" value="Chromosome"/>
</dbReference>
<protein>
    <submittedName>
        <fullName evidence="1">Uncharacterized protein</fullName>
    </submittedName>
</protein>
<dbReference type="OrthoDB" id="5334833at2"/>
<name>A0A1X9T0U3_9BACT</name>
<accession>A0A1X9T0U3</accession>
<evidence type="ECO:0000313" key="1">
    <source>
        <dbReference type="EMBL" id="ARR02056.1"/>
    </source>
</evidence>
<dbReference type="RefSeq" id="WP_086333562.1">
    <property type="nucleotide sequence ID" value="NZ_CP018791.1"/>
</dbReference>
<reference evidence="1 2" key="1">
    <citation type="journal article" date="2017" name="Genome Biol. Evol.">
        <title>Comparative Genomic Analysis Identifies a Campylobacter Clade Deficient in Selenium Metabolism.</title>
        <authorList>
            <person name="Miller W.G."/>
            <person name="Yee E."/>
            <person name="Lopes B.S."/>
            <person name="Chapman M.H."/>
            <person name="Huynh S."/>
            <person name="Bono J.L."/>
            <person name="Parker C.T."/>
            <person name="Strachan N.J.C."/>
            <person name="Forbes K.J."/>
        </authorList>
    </citation>
    <scope>NUCLEOTIDE SEQUENCE [LARGE SCALE GENOMIC DNA]</scope>
    <source>
        <strain evidence="1 2">RM8964</strain>
    </source>
</reference>
<dbReference type="STRING" id="1660074.CVIC8964_0640"/>
<proteinExistence type="predicted"/>
<gene>
    <name evidence="1" type="ORF">CVIC8964_0640</name>
</gene>
<sequence>MAEISDFVGIDESELNFKKASLDSCIAQNSSGDNCSKCQRVFGCDKIKEFVILQFDIAIAKLKQCQEANNISSCMNCSEFFECKIRSGYVNATYEKMNEGRGGQFDF</sequence>